<gene>
    <name evidence="3" type="ORF">LHGZ1_3364</name>
</gene>
<evidence type="ECO:0000256" key="2">
    <source>
        <dbReference type="HAMAP-Rule" id="MF_00634"/>
    </source>
</evidence>
<dbReference type="Pfam" id="PF02594">
    <property type="entry name" value="DUF167"/>
    <property type="match status" value="1"/>
</dbReference>
<dbReference type="EMBL" id="CP022115">
    <property type="protein sequence ID" value="ASJ26195.1"/>
    <property type="molecule type" value="Genomic_DNA"/>
</dbReference>
<dbReference type="SUPFAM" id="SSF69786">
    <property type="entry name" value="YggU-like"/>
    <property type="match status" value="1"/>
</dbReference>
<proteinExistence type="inferred from homology"/>
<dbReference type="SMART" id="SM01152">
    <property type="entry name" value="DUF167"/>
    <property type="match status" value="1"/>
</dbReference>
<protein>
    <recommendedName>
        <fullName evidence="2">UPF0235 protein LHGZ1_3364</fullName>
    </recommendedName>
</protein>
<dbReference type="InterPro" id="IPR036591">
    <property type="entry name" value="YggU-like_sf"/>
</dbReference>
<accession>A0A248LNR9</accession>
<name>A0A248LNR9_9NEIS</name>
<sequence length="97" mass="10120">MNWLTATADGVRLTLHVQPGARRTEVAGLHGDALKIRLAAPPVDGKANACLLAFLARGLGVSRSAVTLKSGDCSRHKVVDIRGITPEAATGLLPVKE</sequence>
<dbReference type="Proteomes" id="UP000197424">
    <property type="component" value="Chromosome"/>
</dbReference>
<dbReference type="InterPro" id="IPR003746">
    <property type="entry name" value="DUF167"/>
</dbReference>
<evidence type="ECO:0000313" key="4">
    <source>
        <dbReference type="Proteomes" id="UP000197424"/>
    </source>
</evidence>
<dbReference type="Gene3D" id="3.30.1200.10">
    <property type="entry name" value="YggU-like"/>
    <property type="match status" value="1"/>
</dbReference>
<dbReference type="OrthoDB" id="9800587at2"/>
<comment type="similarity">
    <text evidence="1 2">Belongs to the UPF0235 family.</text>
</comment>
<dbReference type="AlphaFoldDB" id="A0A248LNR9"/>
<dbReference type="PANTHER" id="PTHR13420">
    <property type="entry name" value="UPF0235 PROTEIN C15ORF40"/>
    <property type="match status" value="1"/>
</dbReference>
<dbReference type="RefSeq" id="WP_088861750.1">
    <property type="nucleotide sequence ID" value="NZ_CP022115.1"/>
</dbReference>
<reference evidence="4" key="1">
    <citation type="submission" date="2017-06" db="EMBL/GenBank/DDBJ databases">
        <title>Whole genome sequence of Laribacter hongkongensis LHGZ1.</title>
        <authorList>
            <person name="Chen D."/>
            <person name="Wu H."/>
            <person name="Chen J."/>
        </authorList>
    </citation>
    <scope>NUCLEOTIDE SEQUENCE [LARGE SCALE GENOMIC DNA]</scope>
    <source>
        <strain evidence="4">LHGZ1</strain>
    </source>
</reference>
<dbReference type="NCBIfam" id="TIGR00251">
    <property type="entry name" value="DUF167 family protein"/>
    <property type="match status" value="1"/>
</dbReference>
<evidence type="ECO:0000256" key="1">
    <source>
        <dbReference type="ARBA" id="ARBA00010364"/>
    </source>
</evidence>
<dbReference type="PANTHER" id="PTHR13420:SF7">
    <property type="entry name" value="UPF0235 PROTEIN C15ORF40"/>
    <property type="match status" value="1"/>
</dbReference>
<dbReference type="HAMAP" id="MF_00634">
    <property type="entry name" value="UPF0235"/>
    <property type="match status" value="1"/>
</dbReference>
<evidence type="ECO:0000313" key="3">
    <source>
        <dbReference type="EMBL" id="ASJ26195.1"/>
    </source>
</evidence>
<dbReference type="GO" id="GO:0005737">
    <property type="term" value="C:cytoplasm"/>
    <property type="evidence" value="ECO:0007669"/>
    <property type="project" value="TreeGrafter"/>
</dbReference>
<organism evidence="3 4">
    <name type="scientific">Laribacter hongkongensis</name>
    <dbReference type="NCBI Taxonomy" id="168471"/>
    <lineage>
        <taxon>Bacteria</taxon>
        <taxon>Pseudomonadati</taxon>
        <taxon>Pseudomonadota</taxon>
        <taxon>Betaproteobacteria</taxon>
        <taxon>Neisseriales</taxon>
        <taxon>Aquaspirillaceae</taxon>
        <taxon>Laribacter</taxon>
    </lineage>
</organism>